<keyword evidence="5" id="KW-1185">Reference proteome</keyword>
<dbReference type="Proteomes" id="UP000049222">
    <property type="component" value="Unassembled WGS sequence"/>
</dbReference>
<evidence type="ECO:0000256" key="1">
    <source>
        <dbReference type="ARBA" id="ARBA00022505"/>
    </source>
</evidence>
<evidence type="ECO:0000313" key="4">
    <source>
        <dbReference type="EMBL" id="CTQ50848.1"/>
    </source>
</evidence>
<dbReference type="Gene3D" id="3.30.365.10">
    <property type="entry name" value="Aldehyde oxidase/xanthine dehydrogenase, molybdopterin binding domain"/>
    <property type="match status" value="4"/>
</dbReference>
<dbReference type="InterPro" id="IPR046867">
    <property type="entry name" value="AldOxase/xan_DH_MoCoBD2"/>
</dbReference>
<dbReference type="InterPro" id="IPR036856">
    <property type="entry name" value="Ald_Oxase/Xan_DH_a/b_sf"/>
</dbReference>
<dbReference type="SUPFAM" id="SSF56003">
    <property type="entry name" value="Molybdenum cofactor-binding domain"/>
    <property type="match status" value="1"/>
</dbReference>
<dbReference type="Pfam" id="PF01315">
    <property type="entry name" value="Ald_Xan_dh_C"/>
    <property type="match status" value="1"/>
</dbReference>
<dbReference type="Gene3D" id="3.90.1170.50">
    <property type="entry name" value="Aldehyde oxidase/xanthine dehydrogenase, a/b hammerhead"/>
    <property type="match status" value="1"/>
</dbReference>
<dbReference type="InterPro" id="IPR016208">
    <property type="entry name" value="Ald_Oxase/xanthine_DH-like"/>
</dbReference>
<sequence>MTDMTAPANEAFGLSRSVRRAEDPRLLTGGGAYVDDTAPLGALHAVVLRSSVAHAQITVDASQAHEADGVALVLTGADVEAADIVNHLSTTVAENRDGSRAADPKRPLLAVGRVRFVGEAIAFVVADTIERARDAAEMIEVDYEELDVKLDVAGGGAVVHEEAPDNIVYDYGKGDEEATEAALASAHRVVELTVDDNRIICASLEPRGVWAQMEEGRLHVCVNGQGVWGPKGTLATALKMKKSDVRVTNPDVGGGFGMKAMSYPEMILTAYAARTLDTPVRWMADRSESMLSDNAGRDLVCHAKLGFDADNRLIAYRMDNVANMGAYNSGYAQHIQSELFSKVMPGCYDVQACFMTSKGIFTNTTQVDAYRGAGRPEAIYVLERAMDFAARELGVDRFELRRKCFIQPDQFPYESAMGETYDVGDFPRVLNRAMAEADVAGFEARRADSAAQGKLRGLGLCYYIESILGNPSESAEIEFTDDGRVTLYVGTQSNGQGHETVYKQFLSEDLGIPPDMIDVVQGDSDRIATGGGTGGSRSVTTQGTANKAASAKVIEKFAPFVADLLEVDTAEFDGTAFRADGSNRVVTVLEAAAEARAAGKTELLKTRETTTLPGRSYPNGAHLCEVEIDPDTGHLAVVKYTVVDDFGNLMNPMLAEGQVHGGVVQGIGQAVSEHVVYDETGQLLTASFMDYGMPRAVQVPMIAFYSEPVPSTANVLGMKGCGEAGTVGAMAAVGNAALDALWDRGLRRVDMPFTPSRVWAMLQQDAGAIAAE</sequence>
<dbReference type="GO" id="GO:0005506">
    <property type="term" value="F:iron ion binding"/>
    <property type="evidence" value="ECO:0007669"/>
    <property type="project" value="InterPro"/>
</dbReference>
<feature type="domain" description="Aldehyde oxidase/xanthine dehydrogenase a/b hammerhead" evidence="3">
    <location>
        <begin position="28"/>
        <end position="147"/>
    </location>
</feature>
<dbReference type="AlphaFoldDB" id="A0A0M6YKF4"/>
<dbReference type="InterPro" id="IPR000674">
    <property type="entry name" value="Ald_Oxase/Xan_DH_a/b"/>
</dbReference>
<dbReference type="Pfam" id="PF20256">
    <property type="entry name" value="MoCoBD_2"/>
    <property type="match status" value="1"/>
</dbReference>
<dbReference type="PANTHER" id="PTHR11908">
    <property type="entry name" value="XANTHINE DEHYDROGENASE"/>
    <property type="match status" value="1"/>
</dbReference>
<dbReference type="RefSeq" id="WP_245624202.1">
    <property type="nucleotide sequence ID" value="NZ_CXSU01000012.1"/>
</dbReference>
<evidence type="ECO:0000259" key="3">
    <source>
        <dbReference type="SMART" id="SM01008"/>
    </source>
</evidence>
<dbReference type="STRING" id="420998.JDO7802_02879"/>
<dbReference type="InterPro" id="IPR008274">
    <property type="entry name" value="AldOxase/xan_DH_MoCoBD1"/>
</dbReference>
<dbReference type="GO" id="GO:0016491">
    <property type="term" value="F:oxidoreductase activity"/>
    <property type="evidence" value="ECO:0007669"/>
    <property type="project" value="UniProtKB-KW"/>
</dbReference>
<name>A0A0M6YKF4_9RHOB</name>
<keyword evidence="2 4" id="KW-0560">Oxidoreductase</keyword>
<gene>
    <name evidence="4" type="primary">coxL</name>
    <name evidence="4" type="ORF">JDO7802_02879</name>
</gene>
<accession>A0A0M6YKF4</accession>
<dbReference type="SUPFAM" id="SSF54665">
    <property type="entry name" value="CO dehydrogenase molybdoprotein N-domain-like"/>
    <property type="match status" value="1"/>
</dbReference>
<evidence type="ECO:0000313" key="5">
    <source>
        <dbReference type="Proteomes" id="UP000049222"/>
    </source>
</evidence>
<dbReference type="Pfam" id="PF02738">
    <property type="entry name" value="MoCoBD_1"/>
    <property type="match status" value="1"/>
</dbReference>
<dbReference type="EMBL" id="CXSU01000012">
    <property type="protein sequence ID" value="CTQ50848.1"/>
    <property type="molecule type" value="Genomic_DNA"/>
</dbReference>
<evidence type="ECO:0000256" key="2">
    <source>
        <dbReference type="ARBA" id="ARBA00023002"/>
    </source>
</evidence>
<dbReference type="PANTHER" id="PTHR11908:SF132">
    <property type="entry name" value="ALDEHYDE OXIDASE 1-RELATED"/>
    <property type="match status" value="1"/>
</dbReference>
<protein>
    <submittedName>
        <fullName evidence="4">Carbon monoxide dehydrogenase large chain</fullName>
        <ecNumber evidence="4">1.2.99.2</ecNumber>
    </submittedName>
</protein>
<proteinExistence type="predicted"/>
<dbReference type="InterPro" id="IPR037165">
    <property type="entry name" value="AldOxase/xan_DH_Mopterin-bd_sf"/>
</dbReference>
<dbReference type="EC" id="1.2.99.2" evidence="4"/>
<reference evidence="4 5" key="1">
    <citation type="submission" date="2015-07" db="EMBL/GenBank/DDBJ databases">
        <authorList>
            <person name="Noorani M."/>
        </authorList>
    </citation>
    <scope>NUCLEOTIDE SEQUENCE [LARGE SCALE GENOMIC DNA]</scope>
    <source>
        <strain evidence="4 5">CECT 7802</strain>
    </source>
</reference>
<keyword evidence="1" id="KW-0500">Molybdenum</keyword>
<organism evidence="4 5">
    <name type="scientific">Jannaschia donghaensis</name>
    <dbReference type="NCBI Taxonomy" id="420998"/>
    <lineage>
        <taxon>Bacteria</taxon>
        <taxon>Pseudomonadati</taxon>
        <taxon>Pseudomonadota</taxon>
        <taxon>Alphaproteobacteria</taxon>
        <taxon>Rhodobacterales</taxon>
        <taxon>Roseobacteraceae</taxon>
        <taxon>Jannaschia</taxon>
    </lineage>
</organism>
<dbReference type="SMART" id="SM01008">
    <property type="entry name" value="Ald_Xan_dh_C"/>
    <property type="match status" value="1"/>
</dbReference>